<evidence type="ECO:0000313" key="2">
    <source>
        <dbReference type="Proteomes" id="UP000076643"/>
    </source>
</evidence>
<dbReference type="EMBL" id="AUYB01000098">
    <property type="protein sequence ID" value="KZN39801.1"/>
    <property type="molecule type" value="Genomic_DNA"/>
</dbReference>
<evidence type="ECO:0000313" key="1">
    <source>
        <dbReference type="EMBL" id="KZN39801.1"/>
    </source>
</evidence>
<evidence type="ECO:0008006" key="3">
    <source>
        <dbReference type="Google" id="ProtNLM"/>
    </source>
</evidence>
<reference evidence="1 2" key="1">
    <citation type="submission" date="2013-07" db="EMBL/GenBank/DDBJ databases">
        <title>Comparative Genomic and Metabolomic Analysis of Twelve Strains of Pseudoalteromonas luteoviolacea.</title>
        <authorList>
            <person name="Vynne N.G."/>
            <person name="Mansson M."/>
            <person name="Gram L."/>
        </authorList>
    </citation>
    <scope>NUCLEOTIDE SEQUENCE [LARGE SCALE GENOMIC DNA]</scope>
    <source>
        <strain evidence="1 2">DSM 6061</strain>
    </source>
</reference>
<dbReference type="SUPFAM" id="SSF53850">
    <property type="entry name" value="Periplasmic binding protein-like II"/>
    <property type="match status" value="1"/>
</dbReference>
<dbReference type="Proteomes" id="UP000076643">
    <property type="component" value="Unassembled WGS sequence"/>
</dbReference>
<accession>A0A161ZZC2</accession>
<comment type="caution">
    <text evidence="1">The sequence shown here is derived from an EMBL/GenBank/DDBJ whole genome shotgun (WGS) entry which is preliminary data.</text>
</comment>
<dbReference type="AlphaFoldDB" id="A0A161ZZC2"/>
<proteinExistence type="predicted"/>
<sequence>MLLKILFPLLLSVSTIAFAKPIKIEILSDYNPSFGESPGDLATQLLLIIARSLKGEMAIDFIPASRLREWRELEHHDNICLYNKVKTPEREAKALFVTLPLMAFPSNRLILRNKKFVSAEVTLEKALSLGLRIGVTKGRSYGLEIDDFIKTNADRLFIGEGNDSAFRLRKMLVQGRLDGVIEYSSVFVNDYPSEDVLKDISFHAIGDTHATIFGYIACSDSKLGRQAVDLFERALQKPLIQDQVISAHANLFLPQEEVFISNSLKNAYGIQKTEKD</sequence>
<keyword evidence="2" id="KW-1185">Reference proteome</keyword>
<name>A0A161ZZC2_9GAMM</name>
<dbReference type="STRING" id="43657.S4054249_10350"/>
<dbReference type="PATRIC" id="fig|1365250.3.peg.1962"/>
<protein>
    <recommendedName>
        <fullName evidence="3">Solute-binding protein family 3/N-terminal domain-containing protein</fullName>
    </recommendedName>
</protein>
<dbReference type="RefSeq" id="WP_155732558.1">
    <property type="nucleotide sequence ID" value="NZ_AQHB01000023.1"/>
</dbReference>
<organism evidence="1 2">
    <name type="scientific">Pseudoalteromonas luteoviolacea DSM 6061</name>
    <dbReference type="NCBI Taxonomy" id="1365250"/>
    <lineage>
        <taxon>Bacteria</taxon>
        <taxon>Pseudomonadati</taxon>
        <taxon>Pseudomonadota</taxon>
        <taxon>Gammaproteobacteria</taxon>
        <taxon>Alteromonadales</taxon>
        <taxon>Pseudoalteromonadaceae</taxon>
        <taxon>Pseudoalteromonas</taxon>
    </lineage>
</organism>
<gene>
    <name evidence="1" type="ORF">N475_13660</name>
</gene>